<keyword evidence="2" id="KW-1185">Reference proteome</keyword>
<reference evidence="1 2" key="1">
    <citation type="submission" date="2019-07" db="EMBL/GenBank/DDBJ databases">
        <title>De Novo Assembly of kiwifruit Actinidia rufa.</title>
        <authorList>
            <person name="Sugita-Konishi S."/>
            <person name="Sato K."/>
            <person name="Mori E."/>
            <person name="Abe Y."/>
            <person name="Kisaki G."/>
            <person name="Hamano K."/>
            <person name="Suezawa K."/>
            <person name="Otani M."/>
            <person name="Fukuda T."/>
            <person name="Manabe T."/>
            <person name="Gomi K."/>
            <person name="Tabuchi M."/>
            <person name="Akimitsu K."/>
            <person name="Kataoka I."/>
        </authorList>
    </citation>
    <scope>NUCLEOTIDE SEQUENCE [LARGE SCALE GENOMIC DNA]</scope>
    <source>
        <strain evidence="2">cv. Fuchu</strain>
    </source>
</reference>
<gene>
    <name evidence="1" type="ORF">Acr_26g0010250</name>
</gene>
<dbReference type="AlphaFoldDB" id="A0A7J0H477"/>
<comment type="caution">
    <text evidence="1">The sequence shown here is derived from an EMBL/GenBank/DDBJ whole genome shotgun (WGS) entry which is preliminary data.</text>
</comment>
<dbReference type="EMBL" id="BJWL01000026">
    <property type="protein sequence ID" value="GFZ17755.1"/>
    <property type="molecule type" value="Genomic_DNA"/>
</dbReference>
<proteinExistence type="predicted"/>
<dbReference type="Proteomes" id="UP000585474">
    <property type="component" value="Unassembled WGS sequence"/>
</dbReference>
<organism evidence="1 2">
    <name type="scientific">Actinidia rufa</name>
    <dbReference type="NCBI Taxonomy" id="165716"/>
    <lineage>
        <taxon>Eukaryota</taxon>
        <taxon>Viridiplantae</taxon>
        <taxon>Streptophyta</taxon>
        <taxon>Embryophyta</taxon>
        <taxon>Tracheophyta</taxon>
        <taxon>Spermatophyta</taxon>
        <taxon>Magnoliopsida</taxon>
        <taxon>eudicotyledons</taxon>
        <taxon>Gunneridae</taxon>
        <taxon>Pentapetalae</taxon>
        <taxon>asterids</taxon>
        <taxon>Ericales</taxon>
        <taxon>Actinidiaceae</taxon>
        <taxon>Actinidia</taxon>
    </lineage>
</organism>
<name>A0A7J0H477_9ERIC</name>
<evidence type="ECO:0000313" key="1">
    <source>
        <dbReference type="EMBL" id="GFZ17755.1"/>
    </source>
</evidence>
<evidence type="ECO:0000313" key="2">
    <source>
        <dbReference type="Proteomes" id="UP000585474"/>
    </source>
</evidence>
<protein>
    <submittedName>
        <fullName evidence="1">Uncharacterized protein</fullName>
    </submittedName>
</protein>
<accession>A0A7J0H477</accession>
<sequence>MLMKARMREECCGGGTQKGLMAYSQIVGVSGTMAKEEVAGGLRVQGFSKCLKGGKQPVGVLELP</sequence>